<proteinExistence type="predicted"/>
<evidence type="ECO:0000313" key="1">
    <source>
        <dbReference type="EMBL" id="SVB46459.1"/>
    </source>
</evidence>
<protein>
    <submittedName>
        <fullName evidence="1">Uncharacterized protein</fullName>
    </submittedName>
</protein>
<dbReference type="AlphaFoldDB" id="A0A382E7T3"/>
<name>A0A382E7T3_9ZZZZ</name>
<dbReference type="EMBL" id="UINC01043027">
    <property type="protein sequence ID" value="SVB46459.1"/>
    <property type="molecule type" value="Genomic_DNA"/>
</dbReference>
<sequence>VINDTLLGFSDEPRVTLHHGGTRL</sequence>
<accession>A0A382E7T3</accession>
<feature type="non-terminal residue" evidence="1">
    <location>
        <position position="1"/>
    </location>
</feature>
<feature type="non-terminal residue" evidence="1">
    <location>
        <position position="24"/>
    </location>
</feature>
<gene>
    <name evidence="1" type="ORF">METZ01_LOCUS199313</name>
</gene>
<organism evidence="1">
    <name type="scientific">marine metagenome</name>
    <dbReference type="NCBI Taxonomy" id="408172"/>
    <lineage>
        <taxon>unclassified sequences</taxon>
        <taxon>metagenomes</taxon>
        <taxon>ecological metagenomes</taxon>
    </lineage>
</organism>
<reference evidence="1" key="1">
    <citation type="submission" date="2018-05" db="EMBL/GenBank/DDBJ databases">
        <authorList>
            <person name="Lanie J.A."/>
            <person name="Ng W.-L."/>
            <person name="Kazmierczak K.M."/>
            <person name="Andrzejewski T.M."/>
            <person name="Davidsen T.M."/>
            <person name="Wayne K.J."/>
            <person name="Tettelin H."/>
            <person name="Glass J.I."/>
            <person name="Rusch D."/>
            <person name="Podicherti R."/>
            <person name="Tsui H.-C.T."/>
            <person name="Winkler M.E."/>
        </authorList>
    </citation>
    <scope>NUCLEOTIDE SEQUENCE</scope>
</reference>